<comment type="caution">
    <text evidence="2">The sequence shown here is derived from an EMBL/GenBank/DDBJ whole genome shotgun (WGS) entry which is preliminary data.</text>
</comment>
<dbReference type="Proteomes" id="UP000237423">
    <property type="component" value="Unassembled WGS sequence"/>
</dbReference>
<proteinExistence type="predicted"/>
<dbReference type="AlphaFoldDB" id="A0A2S5CG99"/>
<gene>
    <name evidence="2" type="ORF">AADEFJLK_04402</name>
</gene>
<dbReference type="SUPFAM" id="SSF88723">
    <property type="entry name" value="PIN domain-like"/>
    <property type="match status" value="1"/>
</dbReference>
<evidence type="ECO:0000313" key="2">
    <source>
        <dbReference type="EMBL" id="POZ49787.1"/>
    </source>
</evidence>
<evidence type="ECO:0000313" key="3">
    <source>
        <dbReference type="Proteomes" id="UP000237423"/>
    </source>
</evidence>
<evidence type="ECO:0000259" key="1">
    <source>
        <dbReference type="Pfam" id="PF13470"/>
    </source>
</evidence>
<sequence>MKIVFDTNVVLDVLLAREPYLALSEILFCEVEKGNIQGYLCATTITTIDYFLAKSGNRETSKVTIGKLLKLFSIAEVNHFVLKKALALDFSDFEDSVLYQSGVCMDVDGFVTRNKKDFKTALLPVYSPSELLELIKN</sequence>
<dbReference type="Pfam" id="PF13470">
    <property type="entry name" value="PIN_3"/>
    <property type="match status" value="1"/>
</dbReference>
<feature type="domain" description="PIN" evidence="1">
    <location>
        <begin position="2"/>
        <end position="116"/>
    </location>
</feature>
<name>A0A2S5CG99_9GAMM</name>
<dbReference type="InterPro" id="IPR002716">
    <property type="entry name" value="PIN_dom"/>
</dbReference>
<protein>
    <recommendedName>
        <fullName evidence="1">PIN domain-containing protein</fullName>
    </recommendedName>
</protein>
<reference evidence="2 3" key="1">
    <citation type="submission" date="2017-11" db="EMBL/GenBank/DDBJ databases">
        <title>Draft Genome Sequence of Methylobacter psychrotolerans Sph1T, an Obligate Methanotroph from Low-Temperature Environments.</title>
        <authorList>
            <person name="Oshkin I.Y."/>
            <person name="Miroshnikov K."/>
            <person name="Belova S.E."/>
            <person name="Korzhenkov A."/>
            <person name="Toshchakov S.V."/>
            <person name="Dedysh S.N."/>
        </authorList>
    </citation>
    <scope>NUCLEOTIDE SEQUENCE [LARGE SCALE GENOMIC DNA]</scope>
    <source>
        <strain evidence="2 3">Sph1</strain>
    </source>
</reference>
<organism evidence="2 3">
    <name type="scientific">Methylovulum psychrotolerans</name>
    <dbReference type="NCBI Taxonomy" id="1704499"/>
    <lineage>
        <taxon>Bacteria</taxon>
        <taxon>Pseudomonadati</taxon>
        <taxon>Pseudomonadota</taxon>
        <taxon>Gammaproteobacteria</taxon>
        <taxon>Methylococcales</taxon>
        <taxon>Methylococcaceae</taxon>
        <taxon>Methylovulum</taxon>
    </lineage>
</organism>
<dbReference type="EMBL" id="PGFZ01000023">
    <property type="protein sequence ID" value="POZ49787.1"/>
    <property type="molecule type" value="Genomic_DNA"/>
</dbReference>
<dbReference type="InterPro" id="IPR029060">
    <property type="entry name" value="PIN-like_dom_sf"/>
</dbReference>
<accession>A0A2S5CG99</accession>